<proteinExistence type="predicted"/>
<evidence type="ECO:0000313" key="1">
    <source>
        <dbReference type="EMBL" id="BAT92553.1"/>
    </source>
</evidence>
<accession>A0A0S3SID2</accession>
<dbReference type="Proteomes" id="UP000291084">
    <property type="component" value="Chromosome 7"/>
</dbReference>
<reference evidence="1 2" key="1">
    <citation type="journal article" date="2015" name="Sci. Rep.">
        <title>The power of single molecule real-time sequencing technology in the de novo assembly of a eukaryotic genome.</title>
        <authorList>
            <person name="Sakai H."/>
            <person name="Naito K."/>
            <person name="Ogiso-Tanaka E."/>
            <person name="Takahashi Y."/>
            <person name="Iseki K."/>
            <person name="Muto C."/>
            <person name="Satou K."/>
            <person name="Teruya K."/>
            <person name="Shiroma A."/>
            <person name="Shimoji M."/>
            <person name="Hirano T."/>
            <person name="Itoh T."/>
            <person name="Kaga A."/>
            <person name="Tomooka N."/>
        </authorList>
    </citation>
    <scope>NUCLEOTIDE SEQUENCE [LARGE SCALE GENOMIC DNA]</scope>
    <source>
        <strain evidence="2">cv. Shumari</strain>
    </source>
</reference>
<organism evidence="1 2">
    <name type="scientific">Vigna angularis var. angularis</name>
    <dbReference type="NCBI Taxonomy" id="157739"/>
    <lineage>
        <taxon>Eukaryota</taxon>
        <taxon>Viridiplantae</taxon>
        <taxon>Streptophyta</taxon>
        <taxon>Embryophyta</taxon>
        <taxon>Tracheophyta</taxon>
        <taxon>Spermatophyta</taxon>
        <taxon>Magnoliopsida</taxon>
        <taxon>eudicotyledons</taxon>
        <taxon>Gunneridae</taxon>
        <taxon>Pentapetalae</taxon>
        <taxon>rosids</taxon>
        <taxon>fabids</taxon>
        <taxon>Fabales</taxon>
        <taxon>Fabaceae</taxon>
        <taxon>Papilionoideae</taxon>
        <taxon>50 kb inversion clade</taxon>
        <taxon>NPAAA clade</taxon>
        <taxon>indigoferoid/millettioid clade</taxon>
        <taxon>Phaseoleae</taxon>
        <taxon>Vigna</taxon>
    </lineage>
</organism>
<sequence>MLLSGWRLPCLGRDTSPLSPPRVFKPSCALCLCLSFPSPSKPLQLGPRASQAGPESRVNSFNLHLPSLLPCCCVLSKCSPSRNLPSLNLRWTCVPLCFQAGMLTEGFLLLDVTSSSKPRHPPLRVGQRALDVCYSFHESKLLDRVNEQVVGADCWMSHVRVKFHGLCWTCCCWMHRGCV</sequence>
<name>A0A0S3SID2_PHAAN</name>
<keyword evidence="2" id="KW-1185">Reference proteome</keyword>
<dbReference type="EMBL" id="AP015040">
    <property type="protein sequence ID" value="BAT92553.1"/>
    <property type="molecule type" value="Genomic_DNA"/>
</dbReference>
<dbReference type="AlphaFoldDB" id="A0A0S3SID2"/>
<gene>
    <name evidence="1" type="primary">Vigan.07G130200</name>
    <name evidence="1" type="ORF">VIGAN_07130200</name>
</gene>
<protein>
    <submittedName>
        <fullName evidence="1">Uncharacterized protein</fullName>
    </submittedName>
</protein>
<evidence type="ECO:0000313" key="2">
    <source>
        <dbReference type="Proteomes" id="UP000291084"/>
    </source>
</evidence>